<dbReference type="CDD" id="cd04852">
    <property type="entry name" value="Peptidases_S8_3"/>
    <property type="match status" value="1"/>
</dbReference>
<evidence type="ECO:0000256" key="3">
    <source>
        <dbReference type="ARBA" id="ARBA00022525"/>
    </source>
</evidence>
<dbReference type="PROSITE" id="PS00138">
    <property type="entry name" value="SUBTILASE_SER"/>
    <property type="match status" value="1"/>
</dbReference>
<feature type="active site" description="Charge relay system" evidence="8 9">
    <location>
        <position position="185"/>
    </location>
</feature>
<evidence type="ECO:0000259" key="11">
    <source>
        <dbReference type="Pfam" id="PF00082"/>
    </source>
</evidence>
<dbReference type="GO" id="GO:0005576">
    <property type="term" value="C:extracellular region"/>
    <property type="evidence" value="ECO:0000318"/>
    <property type="project" value="GO_Central"/>
</dbReference>
<dbReference type="InterPro" id="IPR037045">
    <property type="entry name" value="S8pro/Inhibitor_I9_sf"/>
</dbReference>
<evidence type="ECO:0000256" key="4">
    <source>
        <dbReference type="ARBA" id="ARBA00022670"/>
    </source>
</evidence>
<reference evidence="14" key="1">
    <citation type="submission" date="2016-02" db="EMBL/GenBank/DDBJ databases">
        <title>WGS assembly of Manihot esculenta.</title>
        <authorList>
            <person name="Bredeson J.V."/>
            <person name="Prochnik S.E."/>
            <person name="Lyons J.B."/>
            <person name="Schmutz J."/>
            <person name="Grimwood J."/>
            <person name="Vrebalov J."/>
            <person name="Bart R.S."/>
            <person name="Amuge T."/>
            <person name="Ferguson M.E."/>
            <person name="Green R."/>
            <person name="Putnam N."/>
            <person name="Stites J."/>
            <person name="Rounsley S."/>
            <person name="Rokhsar D.S."/>
        </authorList>
    </citation>
    <scope>NUCLEOTIDE SEQUENCE [LARGE SCALE GENOMIC DNA]</scope>
    <source>
        <tissue evidence="14">Leaf</tissue>
    </source>
</reference>
<dbReference type="PANTHER" id="PTHR10795">
    <property type="entry name" value="PROPROTEIN CONVERTASE SUBTILISIN/KEXIN"/>
    <property type="match status" value="1"/>
</dbReference>
<sequence length="651" mass="69911">MKKQAILFNFFLLVALLHGSSFVHGSDKERKAYIVYMGDLKKSQKTADGYHITAADRHHKMLSSVIGDEDLARKSIIHSYVKSFDAFAAYLLPVEAERLKGMPLSLRRNIQRESDTIVGMIDTGIYIDAPSFNDKGYGPPPSRWKGACQIGGNFTGCNNKVIGARAYNKGEEDTVDLTPADMVGHGTHTASTVAGVPVKGASLYGLGQGVARGGVPSARLAIYKACSTESCSDMNLLAAFEDAIDDGVDIISISIGGGTMNYFTDPIAIGSYSAMRKGILTSCSAGNSGPYLGTVENSAPWVLTVGAGSLDRQFRTPVITGNGMEISGISVNTFTPEARSYPLTDSLKATNATGDEAGNPTALILKSTSVQIDAPSVATFSSRGPGLSTTLLKPDVIAPGIDILAAYTKLKSVTGSDEDNRFVVYNIFSGTSMSCPHASAAAAYIKTFHPTWSPAAIRSALMTTASEVKIKNRRKEWAYGSGQIDPTKALEPGLVYDMSERDYIRFLCSEGYSGLALTIVTGDHVKCSSIPYSKGQSHDAVNYPSMHIFVKDSNATISAIFHRIVTNVGPANSTYKAAVKAPEGYKITVKPDTLVFNRVHEKKTFRLKVEGPPPFDKDDNLVILSASLEWSDSKHKVRSPIVISSQRTDME</sequence>
<feature type="domain" description="Peptidase S8/S53" evidence="11">
    <location>
        <begin position="114"/>
        <end position="472"/>
    </location>
</feature>
<dbReference type="InterPro" id="IPR000209">
    <property type="entry name" value="Peptidase_S8/S53_dom"/>
</dbReference>
<name>A0A2C9VZR8_MANES</name>
<dbReference type="EMBL" id="CM004390">
    <property type="protein sequence ID" value="OAY51425.1"/>
    <property type="molecule type" value="Genomic_DNA"/>
</dbReference>
<keyword evidence="3" id="KW-0964">Secreted</keyword>
<evidence type="ECO:0000256" key="1">
    <source>
        <dbReference type="ARBA" id="ARBA00004613"/>
    </source>
</evidence>
<feature type="domain" description="Subtilisin-like protease fibronectin type-III" evidence="13">
    <location>
        <begin position="541"/>
        <end position="643"/>
    </location>
</feature>
<evidence type="ECO:0000256" key="2">
    <source>
        <dbReference type="ARBA" id="ARBA00011073"/>
    </source>
</evidence>
<keyword evidence="7 9" id="KW-0720">Serine protease</keyword>
<protein>
    <submittedName>
        <fullName evidence="14">Uncharacterized protein</fullName>
    </submittedName>
</protein>
<comment type="subcellular location">
    <subcellularLocation>
        <location evidence="1">Secreted</location>
    </subcellularLocation>
</comment>
<proteinExistence type="inferred from homology"/>
<feature type="active site" description="Charge relay system" evidence="8 9">
    <location>
        <position position="432"/>
    </location>
</feature>
<dbReference type="InterPro" id="IPR034197">
    <property type="entry name" value="Peptidases_S8_3"/>
</dbReference>
<keyword evidence="4 9" id="KW-0645">Protease</keyword>
<feature type="chain" id="PRO_5011976870" evidence="10">
    <location>
        <begin position="26"/>
        <end position="651"/>
    </location>
</feature>
<dbReference type="PROSITE" id="PS51892">
    <property type="entry name" value="SUBTILASE"/>
    <property type="match status" value="1"/>
</dbReference>
<dbReference type="InterPro" id="IPR023828">
    <property type="entry name" value="Peptidase_S8_Ser-AS"/>
</dbReference>
<dbReference type="Pfam" id="PF17766">
    <property type="entry name" value="fn3_6"/>
    <property type="match status" value="1"/>
</dbReference>
<dbReference type="Pfam" id="PF05922">
    <property type="entry name" value="Inhibitor_I9"/>
    <property type="match status" value="1"/>
</dbReference>
<evidence type="ECO:0000259" key="12">
    <source>
        <dbReference type="Pfam" id="PF05922"/>
    </source>
</evidence>
<dbReference type="InterPro" id="IPR045051">
    <property type="entry name" value="SBT"/>
</dbReference>
<dbReference type="InterPro" id="IPR010259">
    <property type="entry name" value="S8pro/Inhibitor_I9"/>
</dbReference>
<evidence type="ECO:0000259" key="13">
    <source>
        <dbReference type="Pfam" id="PF17766"/>
    </source>
</evidence>
<accession>A0A2C9VZR8</accession>
<dbReference type="PRINTS" id="PR00723">
    <property type="entry name" value="SUBTILISIN"/>
</dbReference>
<feature type="active site" description="Charge relay system" evidence="8 9">
    <location>
        <position position="122"/>
    </location>
</feature>
<evidence type="ECO:0000256" key="8">
    <source>
        <dbReference type="PIRSR" id="PIRSR615500-1"/>
    </source>
</evidence>
<evidence type="ECO:0000256" key="10">
    <source>
        <dbReference type="SAM" id="SignalP"/>
    </source>
</evidence>
<comment type="similarity">
    <text evidence="2 9">Belongs to the peptidase S8 family.</text>
</comment>
<dbReference type="AlphaFoldDB" id="A0A2C9VZR8"/>
<dbReference type="InterPro" id="IPR041469">
    <property type="entry name" value="Subtilisin-like_FN3"/>
</dbReference>
<dbReference type="Gene3D" id="2.60.40.2310">
    <property type="match status" value="1"/>
</dbReference>
<feature type="signal peptide" evidence="10">
    <location>
        <begin position="1"/>
        <end position="25"/>
    </location>
</feature>
<keyword evidence="5 10" id="KW-0732">Signal</keyword>
<feature type="domain" description="Inhibitor I9" evidence="12">
    <location>
        <begin position="33"/>
        <end position="103"/>
    </location>
</feature>
<organism evidence="14">
    <name type="scientific">Manihot esculenta</name>
    <name type="common">Cassava</name>
    <name type="synonym">Jatropha manihot</name>
    <dbReference type="NCBI Taxonomy" id="3983"/>
    <lineage>
        <taxon>Eukaryota</taxon>
        <taxon>Viridiplantae</taxon>
        <taxon>Streptophyta</taxon>
        <taxon>Embryophyta</taxon>
        <taxon>Tracheophyta</taxon>
        <taxon>Spermatophyta</taxon>
        <taxon>Magnoliopsida</taxon>
        <taxon>eudicotyledons</taxon>
        <taxon>Gunneridae</taxon>
        <taxon>Pentapetalae</taxon>
        <taxon>rosids</taxon>
        <taxon>fabids</taxon>
        <taxon>Malpighiales</taxon>
        <taxon>Euphorbiaceae</taxon>
        <taxon>Crotonoideae</taxon>
        <taxon>Manihoteae</taxon>
        <taxon>Manihot</taxon>
    </lineage>
</organism>
<dbReference type="Gene3D" id="3.50.30.30">
    <property type="match status" value="1"/>
</dbReference>
<dbReference type="InterPro" id="IPR015500">
    <property type="entry name" value="Peptidase_S8_subtilisin-rel"/>
</dbReference>
<dbReference type="GO" id="GO:0006508">
    <property type="term" value="P:proteolysis"/>
    <property type="evidence" value="ECO:0007669"/>
    <property type="project" value="UniProtKB-KW"/>
</dbReference>
<dbReference type="SUPFAM" id="SSF52743">
    <property type="entry name" value="Subtilisin-like"/>
    <property type="match status" value="1"/>
</dbReference>
<keyword evidence="6 9" id="KW-0378">Hydrolase</keyword>
<dbReference type="GO" id="GO:0004252">
    <property type="term" value="F:serine-type endopeptidase activity"/>
    <property type="evidence" value="ECO:0000318"/>
    <property type="project" value="GO_Central"/>
</dbReference>
<dbReference type="Gene3D" id="3.30.70.80">
    <property type="entry name" value="Peptidase S8 propeptide/proteinase inhibitor I9"/>
    <property type="match status" value="1"/>
</dbReference>
<evidence type="ECO:0000256" key="5">
    <source>
        <dbReference type="ARBA" id="ARBA00022729"/>
    </source>
</evidence>
<dbReference type="Gene3D" id="3.40.50.200">
    <property type="entry name" value="Peptidase S8/S53 domain"/>
    <property type="match status" value="2"/>
</dbReference>
<gene>
    <name evidence="14" type="ORF">MANES_04G005700</name>
</gene>
<evidence type="ECO:0000256" key="9">
    <source>
        <dbReference type="PROSITE-ProRule" id="PRU01240"/>
    </source>
</evidence>
<dbReference type="Pfam" id="PF00082">
    <property type="entry name" value="Peptidase_S8"/>
    <property type="match status" value="1"/>
</dbReference>
<dbReference type="InterPro" id="IPR036852">
    <property type="entry name" value="Peptidase_S8/S53_dom_sf"/>
</dbReference>
<evidence type="ECO:0000256" key="7">
    <source>
        <dbReference type="ARBA" id="ARBA00022825"/>
    </source>
</evidence>
<evidence type="ECO:0000313" key="14">
    <source>
        <dbReference type="EMBL" id="OAY51425.1"/>
    </source>
</evidence>
<evidence type="ECO:0000256" key="6">
    <source>
        <dbReference type="ARBA" id="ARBA00022801"/>
    </source>
</evidence>